<organism evidence="2 3">
    <name type="scientific">Antiquaquibacter soli</name>
    <dbReference type="NCBI Taxonomy" id="3064523"/>
    <lineage>
        <taxon>Bacteria</taxon>
        <taxon>Bacillati</taxon>
        <taxon>Actinomycetota</taxon>
        <taxon>Actinomycetes</taxon>
        <taxon>Micrococcales</taxon>
        <taxon>Microbacteriaceae</taxon>
        <taxon>Antiquaquibacter</taxon>
    </lineage>
</organism>
<comment type="caution">
    <text evidence="2">The sequence shown here is derived from an EMBL/GenBank/DDBJ whole genome shotgun (WGS) entry which is preliminary data.</text>
</comment>
<evidence type="ECO:0000313" key="2">
    <source>
        <dbReference type="EMBL" id="MDO7883663.1"/>
    </source>
</evidence>
<dbReference type="RefSeq" id="WP_305004089.1">
    <property type="nucleotide sequence ID" value="NZ_JAUQUB010000008.1"/>
</dbReference>
<dbReference type="InterPro" id="IPR032330">
    <property type="entry name" value="EF-G-binding_C"/>
</dbReference>
<dbReference type="Pfam" id="PF16571">
    <property type="entry name" value="FBP_C"/>
    <property type="match status" value="1"/>
</dbReference>
<accession>A0ABT9BRL3</accession>
<dbReference type="Proteomes" id="UP001241072">
    <property type="component" value="Unassembled WGS sequence"/>
</dbReference>
<feature type="domain" description="Elongation factor G-binding protein C-terminal treble-clef zinc-finger" evidence="1">
    <location>
        <begin position="9"/>
        <end position="162"/>
    </location>
</feature>
<protein>
    <submittedName>
        <fullName evidence="2">FBP domain-containing protein</fullName>
    </submittedName>
</protein>
<gene>
    <name evidence="2" type="ORF">Q5716_15630</name>
</gene>
<reference evidence="2 3" key="1">
    <citation type="submission" date="2023-07" db="EMBL/GenBank/DDBJ databases">
        <title>Protaetiibacter sp. nov WY-16 isolated from soil.</title>
        <authorList>
            <person name="Liu B."/>
            <person name="Wan Y."/>
        </authorList>
    </citation>
    <scope>NUCLEOTIDE SEQUENCE [LARGE SCALE GENOMIC DNA]</scope>
    <source>
        <strain evidence="2 3">WY-16</strain>
    </source>
</reference>
<evidence type="ECO:0000313" key="3">
    <source>
        <dbReference type="Proteomes" id="UP001241072"/>
    </source>
</evidence>
<sequence length="165" mass="18310">MLPLDEHVIRASFVNASRKEIADLTLPTDFDDLAWANLDYLGWRDPKLPKLPKRAYIVVPIGDELIGVVLKRADADPRNRAQCQWCQDVTLPNDVVLYSAKRAGHAGRSGSTLGTLICEDFQCSKNVRMLPPSAHLGFDREAARDARILGLRDRSAGFALEVALE</sequence>
<dbReference type="EMBL" id="JAUQUB010000008">
    <property type="protein sequence ID" value="MDO7883663.1"/>
    <property type="molecule type" value="Genomic_DNA"/>
</dbReference>
<proteinExistence type="predicted"/>
<evidence type="ECO:0000259" key="1">
    <source>
        <dbReference type="Pfam" id="PF16571"/>
    </source>
</evidence>
<name>A0ABT9BRL3_9MICO</name>
<keyword evidence="3" id="KW-1185">Reference proteome</keyword>